<feature type="region of interest" description="Disordered" evidence="4">
    <location>
        <begin position="445"/>
        <end position="496"/>
    </location>
</feature>
<evidence type="ECO:0000256" key="3">
    <source>
        <dbReference type="PROSITE-ProRule" id="PRU00192"/>
    </source>
</evidence>
<dbReference type="GO" id="GO:0005085">
    <property type="term" value="F:guanyl-nucleotide exchange factor activity"/>
    <property type="evidence" value="ECO:0007669"/>
    <property type="project" value="UniProtKB-KW"/>
</dbReference>
<dbReference type="SUPFAM" id="SSF50729">
    <property type="entry name" value="PH domain-like"/>
    <property type="match status" value="1"/>
</dbReference>
<dbReference type="InterPro" id="IPR000219">
    <property type="entry name" value="DH_dom"/>
</dbReference>
<feature type="compositionally biased region" description="Acidic residues" evidence="4">
    <location>
        <begin position="559"/>
        <end position="570"/>
    </location>
</feature>
<feature type="domain" description="DH" evidence="6">
    <location>
        <begin position="632"/>
        <end position="816"/>
    </location>
</feature>
<proteinExistence type="predicted"/>
<dbReference type="PROSITE" id="PS50002">
    <property type="entry name" value="SH3"/>
    <property type="match status" value="1"/>
</dbReference>
<dbReference type="InterPro" id="IPR001452">
    <property type="entry name" value="SH3_domain"/>
</dbReference>
<keyword evidence="8" id="KW-1185">Reference proteome</keyword>
<evidence type="ECO:0000313" key="7">
    <source>
        <dbReference type="EMBL" id="KAG9353141.1"/>
    </source>
</evidence>
<dbReference type="OrthoDB" id="27593at2759"/>
<feature type="region of interest" description="Disordered" evidence="4">
    <location>
        <begin position="553"/>
        <end position="586"/>
    </location>
</feature>
<feature type="compositionally biased region" description="Basic and acidic residues" evidence="4">
    <location>
        <begin position="229"/>
        <end position="243"/>
    </location>
</feature>
<evidence type="ECO:0000256" key="1">
    <source>
        <dbReference type="ARBA" id="ARBA00022443"/>
    </source>
</evidence>
<protein>
    <recommendedName>
        <fullName evidence="9">Rho guanine nucleotide exchange factor 19</fullName>
    </recommendedName>
</protein>
<name>A0A8T2PP67_9TELE</name>
<dbReference type="CDD" id="cd01221">
    <property type="entry name" value="PH_ephexin"/>
    <property type="match status" value="1"/>
</dbReference>
<reference evidence="7" key="1">
    <citation type="thesis" date="2021" institute="BYU ScholarsArchive" country="Provo, UT, USA">
        <title>Applications of and Algorithms for Genome Assembly and Genomic Analyses with an Emphasis on Marine Teleosts.</title>
        <authorList>
            <person name="Pickett B.D."/>
        </authorList>
    </citation>
    <scope>NUCLEOTIDE SEQUENCE</scope>
    <source>
        <strain evidence="7">HI-2016</strain>
    </source>
</reference>
<keyword evidence="2" id="KW-0344">Guanine-nucleotide releasing factor</keyword>
<feature type="region of interest" description="Disordered" evidence="4">
    <location>
        <begin position="361"/>
        <end position="416"/>
    </location>
</feature>
<dbReference type="SMART" id="SM00325">
    <property type="entry name" value="RhoGEF"/>
    <property type="match status" value="1"/>
</dbReference>
<dbReference type="InterPro" id="IPR036028">
    <property type="entry name" value="SH3-like_dom_sf"/>
</dbReference>
<dbReference type="CDD" id="cd00160">
    <property type="entry name" value="RhoGEF"/>
    <property type="match status" value="1"/>
</dbReference>
<dbReference type="Gene3D" id="1.20.900.10">
    <property type="entry name" value="Dbl homology (DH) domain"/>
    <property type="match status" value="1"/>
</dbReference>
<accession>A0A8T2PP67</accession>
<dbReference type="InterPro" id="IPR011993">
    <property type="entry name" value="PH-like_dom_sf"/>
</dbReference>
<organism evidence="7 8">
    <name type="scientific">Albula glossodonta</name>
    <name type="common">roundjaw bonefish</name>
    <dbReference type="NCBI Taxonomy" id="121402"/>
    <lineage>
        <taxon>Eukaryota</taxon>
        <taxon>Metazoa</taxon>
        <taxon>Chordata</taxon>
        <taxon>Craniata</taxon>
        <taxon>Vertebrata</taxon>
        <taxon>Euteleostomi</taxon>
        <taxon>Actinopterygii</taxon>
        <taxon>Neopterygii</taxon>
        <taxon>Teleostei</taxon>
        <taxon>Albuliformes</taxon>
        <taxon>Albulidae</taxon>
        <taxon>Albula</taxon>
    </lineage>
</organism>
<dbReference type="Pfam" id="PF14604">
    <property type="entry name" value="SH3_9"/>
    <property type="match status" value="1"/>
</dbReference>
<dbReference type="InterPro" id="IPR047271">
    <property type="entry name" value="Ephexin-like"/>
</dbReference>
<dbReference type="CDD" id="cd11940">
    <property type="entry name" value="SH3_ARHGEF5_19"/>
    <property type="match status" value="1"/>
</dbReference>
<dbReference type="Pfam" id="PF00621">
    <property type="entry name" value="RhoGEF"/>
    <property type="match status" value="1"/>
</dbReference>
<feature type="compositionally biased region" description="Polar residues" evidence="4">
    <location>
        <begin position="19"/>
        <end position="29"/>
    </location>
</feature>
<dbReference type="AlphaFoldDB" id="A0A8T2PP67"/>
<feature type="region of interest" description="Disordered" evidence="4">
    <location>
        <begin position="1"/>
        <end position="46"/>
    </location>
</feature>
<evidence type="ECO:0000259" key="5">
    <source>
        <dbReference type="PROSITE" id="PS50002"/>
    </source>
</evidence>
<dbReference type="SUPFAM" id="SSF48065">
    <property type="entry name" value="DBL homology domain (DH-domain)"/>
    <property type="match status" value="1"/>
</dbReference>
<dbReference type="SMART" id="SM00326">
    <property type="entry name" value="SH3"/>
    <property type="match status" value="1"/>
</dbReference>
<dbReference type="Gene3D" id="2.30.30.40">
    <property type="entry name" value="SH3 Domains"/>
    <property type="match status" value="1"/>
</dbReference>
<evidence type="ECO:0000313" key="8">
    <source>
        <dbReference type="Proteomes" id="UP000824540"/>
    </source>
</evidence>
<dbReference type="PROSITE" id="PS50010">
    <property type="entry name" value="DH_2"/>
    <property type="match status" value="1"/>
</dbReference>
<dbReference type="Proteomes" id="UP000824540">
    <property type="component" value="Unassembled WGS sequence"/>
</dbReference>
<dbReference type="SUPFAM" id="SSF50044">
    <property type="entry name" value="SH3-domain"/>
    <property type="match status" value="1"/>
</dbReference>
<dbReference type="GO" id="GO:0032956">
    <property type="term" value="P:regulation of actin cytoskeleton organization"/>
    <property type="evidence" value="ECO:0007669"/>
    <property type="project" value="TreeGrafter"/>
</dbReference>
<dbReference type="PANTHER" id="PTHR12845:SF6">
    <property type="entry name" value="RHO GUANINE NUCLEOTIDE EXCHANGE FACTOR 19"/>
    <property type="match status" value="1"/>
</dbReference>
<feature type="non-terminal residue" evidence="7">
    <location>
        <position position="1"/>
    </location>
</feature>
<gene>
    <name evidence="7" type="ORF">JZ751_017717</name>
</gene>
<dbReference type="EMBL" id="JAFBMS010000004">
    <property type="protein sequence ID" value="KAG9353141.1"/>
    <property type="molecule type" value="Genomic_DNA"/>
</dbReference>
<feature type="domain" description="SH3" evidence="5">
    <location>
        <begin position="972"/>
        <end position="1033"/>
    </location>
</feature>
<evidence type="ECO:0000256" key="2">
    <source>
        <dbReference type="ARBA" id="ARBA00022658"/>
    </source>
</evidence>
<comment type="caution">
    <text evidence="7">The sequence shown here is derived from an EMBL/GenBank/DDBJ whole genome shotgun (WGS) entry which is preliminary data.</text>
</comment>
<sequence>AVLAAVGGRAGKPQGSHGYLSSPTRSSNDPDSHTAAGQCLAKEKPSPMSEPLSVFISLTDCILALELSVQDGPRLQKQRCINTAGLCSQLQCIPLVMLPGYGIPPLPDFRPHLHAFRCRGESPDMWIPGSPEAQAMSEGRKDRPFPRRPHHHIAVCKQETLTFNELPQPATNGLSCSPPLDTLTLIPPADSGPLVQADGGVTSLDISVGLHVDLEAARALDESDGTGVPDHHRMGSEEIKESDCTPASSKPCIPLSLPLSLPLSSSLDGRDPLHCDRSSSLDLEVCSLEPCSPQRRTSYGDIKEKSIRRKMRVYSPEGLSDDSLSSPSPECEYLFPGPSLEKGLEPGLVTPAPPTVLCPAPPAGETQDPRPDTFPNTLLSPDTALGGRRWREGVECMGGLAPEGPQSRPGDQERRRFSASELISRLQLSQRKSSFTLKLGKSLSARVASSRDRQAPRSLSPNNKPCSRDRSSGGSSDSAPHSPIGSGPLLPSADSAVPLQKGNVIPSARKDSIEEDVTSVPISSSNRLSRFLPSLILYQEYSDVAINREIQRQQGAEPGTEDEGLGDVEAGEATPPDNLSPTSSFRSSRGSAFSLWQDIPDVRSSGTLDAFSNEERKLQEVSRREGVKGKKRNEEAKFELVTSEASYIRSLAIAVDHFMLSRELGECLGAQERQWLFSKLPDVRDVSERFLQDLEQRLEEDILRFDVCDIVLAHCPALRRVYLPYVTNQAYQEQTYQRLLQENPRFPGILARLEEDPICQRLPLTSFLILPFQRITRLKMLVENILKTTTPGSRDEDTATKAFNELKKIIKECNSSVQSMKRTEELIHLNKKIHFEGKIFPLISQSRWLVKHGELLEVDTQTMSISGSKFKLPTRPVYLHLFNDCLLLSRKKDTWKFVVFVHAKIGQLKVKDLSQKLQGISGFIFHLQLCEGPQLKHQILLKARTESEKQRWISAMFPSDPEASGEQSSEIGDLSQVQCIKSYQAVEHDELTLEKADILLAKTITADGWVEGIRLSDGERGWFPKTYVEEITSRSARLRNLRENNRIKCATQKLEEELL</sequence>
<evidence type="ECO:0000259" key="6">
    <source>
        <dbReference type="PROSITE" id="PS50010"/>
    </source>
</evidence>
<evidence type="ECO:0008006" key="9">
    <source>
        <dbReference type="Google" id="ProtNLM"/>
    </source>
</evidence>
<keyword evidence="1 3" id="KW-0728">SH3 domain</keyword>
<dbReference type="PANTHER" id="PTHR12845">
    <property type="entry name" value="GUANINE NUCLEOTIDE EXCHANGE FACTOR"/>
    <property type="match status" value="1"/>
</dbReference>
<feature type="region of interest" description="Disordered" evidence="4">
    <location>
        <begin position="222"/>
        <end position="247"/>
    </location>
</feature>
<dbReference type="Gene3D" id="2.30.29.30">
    <property type="entry name" value="Pleckstrin-homology domain (PH domain)/Phosphotyrosine-binding domain (PTB)"/>
    <property type="match status" value="1"/>
</dbReference>
<dbReference type="FunFam" id="1.20.900.10:FF:000007">
    <property type="entry name" value="rho guanine nucleotide exchange factor 19"/>
    <property type="match status" value="1"/>
</dbReference>
<dbReference type="InterPro" id="IPR035899">
    <property type="entry name" value="DBL_dom_sf"/>
</dbReference>
<evidence type="ECO:0000256" key="4">
    <source>
        <dbReference type="SAM" id="MobiDB-lite"/>
    </source>
</evidence>
<dbReference type="InterPro" id="IPR047270">
    <property type="entry name" value="PH_ephexin"/>
</dbReference>